<evidence type="ECO:0000256" key="1">
    <source>
        <dbReference type="SAM" id="MobiDB-lite"/>
    </source>
</evidence>
<gene>
    <name evidence="2" type="ORF">HD595_006735</name>
</gene>
<comment type="caution">
    <text evidence="2">The sequence shown here is derived from an EMBL/GenBank/DDBJ whole genome shotgun (WGS) entry which is preliminary data.</text>
</comment>
<dbReference type="Proteomes" id="UP001320766">
    <property type="component" value="Unassembled WGS sequence"/>
</dbReference>
<reference evidence="2 3" key="1">
    <citation type="submission" date="2022-06" db="EMBL/GenBank/DDBJ databases">
        <title>Sequencing the genomes of 1000 actinobacteria strains.</title>
        <authorList>
            <person name="Klenk H.-P."/>
        </authorList>
    </citation>
    <scope>NUCLEOTIDE SEQUENCE [LARGE SCALE GENOMIC DNA]</scope>
    <source>
        <strain evidence="2 3">DSM 44170</strain>
    </source>
</reference>
<accession>A0ABT1K9C1</accession>
<protein>
    <recommendedName>
        <fullName evidence="4">Tail assembly chaperone</fullName>
    </recommendedName>
</protein>
<dbReference type="RefSeq" id="WP_253776144.1">
    <property type="nucleotide sequence ID" value="NZ_BAAAVE010000017.1"/>
</dbReference>
<proteinExistence type="predicted"/>
<dbReference type="EMBL" id="JAMZEC010000001">
    <property type="protein sequence ID" value="MCP2350613.1"/>
    <property type="molecule type" value="Genomic_DNA"/>
</dbReference>
<name>A0ABT1K9C1_9ACTN</name>
<keyword evidence="3" id="KW-1185">Reference proteome</keyword>
<evidence type="ECO:0000313" key="2">
    <source>
        <dbReference type="EMBL" id="MCP2350613.1"/>
    </source>
</evidence>
<sequence>MRSYTSKGRKTDRVRPKFELDGEVFEGEGTVSLMDLSEFARLAAEGFDDGSPEGIGILADIYRSLLGPAEYARFRRHCREHDVDGSLLVEIIAGTMAEASEEAGRPTERPSDSPDGPPEGGGTARVVSLQRGTVEEKPAEEATAEPEIRRVVSYG</sequence>
<evidence type="ECO:0008006" key="4">
    <source>
        <dbReference type="Google" id="ProtNLM"/>
    </source>
</evidence>
<feature type="compositionally biased region" description="Basic and acidic residues" evidence="1">
    <location>
        <begin position="133"/>
        <end position="155"/>
    </location>
</feature>
<evidence type="ECO:0000313" key="3">
    <source>
        <dbReference type="Proteomes" id="UP001320766"/>
    </source>
</evidence>
<feature type="compositionally biased region" description="Basic and acidic residues" evidence="1">
    <location>
        <begin position="102"/>
        <end position="112"/>
    </location>
</feature>
<organism evidence="2 3">
    <name type="scientific">Nonomuraea roseoviolacea subsp. carminata</name>
    <dbReference type="NCBI Taxonomy" id="160689"/>
    <lineage>
        <taxon>Bacteria</taxon>
        <taxon>Bacillati</taxon>
        <taxon>Actinomycetota</taxon>
        <taxon>Actinomycetes</taxon>
        <taxon>Streptosporangiales</taxon>
        <taxon>Streptosporangiaceae</taxon>
        <taxon>Nonomuraea</taxon>
    </lineage>
</organism>
<feature type="region of interest" description="Disordered" evidence="1">
    <location>
        <begin position="94"/>
        <end position="155"/>
    </location>
</feature>